<evidence type="ECO:0000256" key="4">
    <source>
        <dbReference type="PROSITE-ProRule" id="PRU00134"/>
    </source>
</evidence>
<proteinExistence type="predicted"/>
<evidence type="ECO:0000313" key="6">
    <source>
        <dbReference type="EMBL" id="RXW15058.1"/>
    </source>
</evidence>
<keyword evidence="2 4" id="KW-0863">Zinc-finger</keyword>
<keyword evidence="3" id="KW-0862">Zinc</keyword>
<organism evidence="6 7">
    <name type="scientific">Candolleomyces aberdarensis</name>
    <dbReference type="NCBI Taxonomy" id="2316362"/>
    <lineage>
        <taxon>Eukaryota</taxon>
        <taxon>Fungi</taxon>
        <taxon>Dikarya</taxon>
        <taxon>Basidiomycota</taxon>
        <taxon>Agaricomycotina</taxon>
        <taxon>Agaricomycetes</taxon>
        <taxon>Agaricomycetidae</taxon>
        <taxon>Agaricales</taxon>
        <taxon>Agaricineae</taxon>
        <taxon>Psathyrellaceae</taxon>
        <taxon>Candolleomyces</taxon>
    </lineage>
</organism>
<comment type="caution">
    <text evidence="6">The sequence shown here is derived from an EMBL/GenBank/DDBJ whole genome shotgun (WGS) entry which is preliminary data.</text>
</comment>
<evidence type="ECO:0000259" key="5">
    <source>
        <dbReference type="PROSITE" id="PS50865"/>
    </source>
</evidence>
<feature type="domain" description="MYND-type" evidence="5">
    <location>
        <begin position="454"/>
        <end position="505"/>
    </location>
</feature>
<dbReference type="PROSITE" id="PS50865">
    <property type="entry name" value="ZF_MYND_2"/>
    <property type="match status" value="1"/>
</dbReference>
<dbReference type="EMBL" id="SDEE01000605">
    <property type="protein sequence ID" value="RXW15058.1"/>
    <property type="molecule type" value="Genomic_DNA"/>
</dbReference>
<keyword evidence="1" id="KW-0479">Metal-binding</keyword>
<dbReference type="Gene3D" id="6.10.140.2220">
    <property type="match status" value="1"/>
</dbReference>
<dbReference type="AlphaFoldDB" id="A0A4V1Q2H0"/>
<protein>
    <recommendedName>
        <fullName evidence="5">MYND-type domain-containing protein</fullName>
    </recommendedName>
</protein>
<gene>
    <name evidence="6" type="ORF">EST38_g10797</name>
</gene>
<dbReference type="SUPFAM" id="SSF144232">
    <property type="entry name" value="HIT/MYND zinc finger-like"/>
    <property type="match status" value="1"/>
</dbReference>
<sequence>MPPHRSRRKPRAPMLPTNYLRFIDESDPFFVQIVELISPEMTVDFDRNIPKLVNLLNSNPEQACGVVEHAVKFFDRSLVSGIPFDLNDPNMKDAVERVFTGLVLLSRIFRCFKLRQSDMRALEDMCLPHIVERWTDVIGWIVELIAGAGQALNGHQIFGLCAETLESIIQNANENPSKQELISLPAAAHAVCLLLCQIPKSIEGYFYIVGPADECIIIELLSSFLSTETGHQSFTLALKSYDKKMKRRVIMSLTERPGQFVSSPAGEQDSEMMLSVAKSLLHLLQGVAPVLQDEDILHCFLRHNFIGVSAYALDSLAKKRVFAPYDVEFWNFLSNATISFFQDIVLKRAKSPHPAFAQAVQEGLLRCAERCLLQVKSEELQESLLCRVIAEACNYFTFHDGLFARGRCYSHDLMANVFAKYPHDRYPMITSYTHCIVESGDAFKEGTDRFVSICSNLNHSQGPLNVNTNEGNDSKIKLCSRCRMVQYCSTQCQKEDWHSLHSKECRTLACLYRGV</sequence>
<dbReference type="Proteomes" id="UP000290288">
    <property type="component" value="Unassembled WGS sequence"/>
</dbReference>
<name>A0A4V1Q2H0_9AGAR</name>
<dbReference type="GO" id="GO:0008270">
    <property type="term" value="F:zinc ion binding"/>
    <property type="evidence" value="ECO:0007669"/>
    <property type="project" value="UniProtKB-KW"/>
</dbReference>
<dbReference type="InterPro" id="IPR002893">
    <property type="entry name" value="Znf_MYND"/>
</dbReference>
<dbReference type="OrthoDB" id="3065114at2759"/>
<evidence type="ECO:0000256" key="2">
    <source>
        <dbReference type="ARBA" id="ARBA00022771"/>
    </source>
</evidence>
<dbReference type="Pfam" id="PF01753">
    <property type="entry name" value="zf-MYND"/>
    <property type="match status" value="1"/>
</dbReference>
<evidence type="ECO:0000256" key="1">
    <source>
        <dbReference type="ARBA" id="ARBA00022723"/>
    </source>
</evidence>
<evidence type="ECO:0000313" key="7">
    <source>
        <dbReference type="Proteomes" id="UP000290288"/>
    </source>
</evidence>
<accession>A0A4V1Q2H0</accession>
<keyword evidence="7" id="KW-1185">Reference proteome</keyword>
<evidence type="ECO:0000256" key="3">
    <source>
        <dbReference type="ARBA" id="ARBA00022833"/>
    </source>
</evidence>
<reference evidence="6 7" key="1">
    <citation type="submission" date="2019-01" db="EMBL/GenBank/DDBJ databases">
        <title>Draft genome sequence of Psathyrella aberdarensis IHI B618.</title>
        <authorList>
            <person name="Buettner E."/>
            <person name="Kellner H."/>
        </authorList>
    </citation>
    <scope>NUCLEOTIDE SEQUENCE [LARGE SCALE GENOMIC DNA]</scope>
    <source>
        <strain evidence="6 7">IHI B618</strain>
    </source>
</reference>